<gene>
    <name evidence="12" type="primary">manB</name>
    <name evidence="12" type="ORF">NJ75_02357</name>
</gene>
<dbReference type="GO" id="GO:0005975">
    <property type="term" value="P:carbohydrate metabolic process"/>
    <property type="evidence" value="ECO:0007669"/>
    <property type="project" value="InterPro"/>
</dbReference>
<dbReference type="GO" id="GO:0008966">
    <property type="term" value="F:phosphoglucosamine mutase activity"/>
    <property type="evidence" value="ECO:0007669"/>
    <property type="project" value="TreeGrafter"/>
</dbReference>
<dbReference type="InterPro" id="IPR005843">
    <property type="entry name" value="A-D-PHexomutase_C"/>
</dbReference>
<evidence type="ECO:0000256" key="6">
    <source>
        <dbReference type="ARBA" id="ARBA00023235"/>
    </source>
</evidence>
<evidence type="ECO:0000313" key="12">
    <source>
        <dbReference type="EMBL" id="KHS46096.1"/>
    </source>
</evidence>
<dbReference type="Pfam" id="PF02880">
    <property type="entry name" value="PGM_PMM_III"/>
    <property type="match status" value="1"/>
</dbReference>
<organism evidence="12 13">
    <name type="scientific">Novosphingobium subterraneum</name>
    <dbReference type="NCBI Taxonomy" id="48936"/>
    <lineage>
        <taxon>Bacteria</taxon>
        <taxon>Pseudomonadati</taxon>
        <taxon>Pseudomonadota</taxon>
        <taxon>Alphaproteobacteria</taxon>
        <taxon>Sphingomonadales</taxon>
        <taxon>Sphingomonadaceae</taxon>
        <taxon>Novosphingobium</taxon>
    </lineage>
</organism>
<evidence type="ECO:0000256" key="5">
    <source>
        <dbReference type="ARBA" id="ARBA00022842"/>
    </source>
</evidence>
<dbReference type="SUPFAM" id="SSF53738">
    <property type="entry name" value="Phosphoglucomutase, first 3 domains"/>
    <property type="match status" value="3"/>
</dbReference>
<dbReference type="RefSeq" id="WP_039334586.1">
    <property type="nucleotide sequence ID" value="NZ_JRVC01000010.1"/>
</dbReference>
<evidence type="ECO:0000313" key="13">
    <source>
        <dbReference type="Proteomes" id="UP000031338"/>
    </source>
</evidence>
<reference evidence="12 13" key="1">
    <citation type="submission" date="2014-10" db="EMBL/GenBank/DDBJ databases">
        <title>Draft genome sequence of Novosphingobium subterraneum DSM 12447.</title>
        <authorList>
            <person name="Gan H.M."/>
            <person name="Gan H.Y."/>
            <person name="Savka M.A."/>
        </authorList>
    </citation>
    <scope>NUCLEOTIDE SEQUENCE [LARGE SCALE GENOMIC DNA]</scope>
    <source>
        <strain evidence="12 13">DSM 12447</strain>
    </source>
</reference>
<feature type="domain" description="Alpha-D-phosphohexomutase alpha/beta/alpha" evidence="9">
    <location>
        <begin position="23"/>
        <end position="148"/>
    </location>
</feature>
<dbReference type="Pfam" id="PF02878">
    <property type="entry name" value="PGM_PMM_I"/>
    <property type="match status" value="1"/>
</dbReference>
<evidence type="ECO:0000256" key="1">
    <source>
        <dbReference type="ARBA" id="ARBA00001946"/>
    </source>
</evidence>
<dbReference type="GO" id="GO:0005829">
    <property type="term" value="C:cytosol"/>
    <property type="evidence" value="ECO:0007669"/>
    <property type="project" value="TreeGrafter"/>
</dbReference>
<name>A0A0B8ZIN7_9SPHN</name>
<dbReference type="InterPro" id="IPR016055">
    <property type="entry name" value="A-D-PHexomutase_a/b/a-I/II/III"/>
</dbReference>
<dbReference type="PANTHER" id="PTHR42946">
    <property type="entry name" value="PHOSPHOHEXOSE MUTASE"/>
    <property type="match status" value="1"/>
</dbReference>
<dbReference type="EC" id="5.4.2.8" evidence="12"/>
<protein>
    <submittedName>
        <fullName evidence="12">Phosphomannomutase</fullName>
        <ecNumber evidence="12">5.4.2.8</ecNumber>
    </submittedName>
</protein>
<evidence type="ECO:0000256" key="7">
    <source>
        <dbReference type="RuleBase" id="RU004326"/>
    </source>
</evidence>
<accession>A0A0B8ZIN7</accession>
<dbReference type="Pfam" id="PF02879">
    <property type="entry name" value="PGM_PMM_II"/>
    <property type="match status" value="1"/>
</dbReference>
<dbReference type="InterPro" id="IPR005846">
    <property type="entry name" value="A-D-PHexomutase_a/b/a-III"/>
</dbReference>
<keyword evidence="13" id="KW-1185">Reference proteome</keyword>
<comment type="caution">
    <text evidence="12">The sequence shown here is derived from an EMBL/GenBank/DDBJ whole genome shotgun (WGS) entry which is preliminary data.</text>
</comment>
<feature type="domain" description="Alpha-D-phosphohexomutase C-terminal" evidence="8">
    <location>
        <begin position="427"/>
        <end position="490"/>
    </location>
</feature>
<evidence type="ECO:0000259" key="11">
    <source>
        <dbReference type="Pfam" id="PF02880"/>
    </source>
</evidence>
<dbReference type="InterPro" id="IPR036900">
    <property type="entry name" value="A-D-PHexomutase_C_sf"/>
</dbReference>
<keyword evidence="3" id="KW-0597">Phosphoprotein</keyword>
<dbReference type="EMBL" id="JRVC01000010">
    <property type="protein sequence ID" value="KHS46096.1"/>
    <property type="molecule type" value="Genomic_DNA"/>
</dbReference>
<dbReference type="GO" id="GO:0009252">
    <property type="term" value="P:peptidoglycan biosynthetic process"/>
    <property type="evidence" value="ECO:0007669"/>
    <property type="project" value="TreeGrafter"/>
</dbReference>
<dbReference type="AlphaFoldDB" id="A0A0B8ZIN7"/>
<keyword evidence="5 7" id="KW-0460">Magnesium</keyword>
<comment type="cofactor">
    <cofactor evidence="1">
        <name>Mg(2+)</name>
        <dbReference type="ChEBI" id="CHEBI:18420"/>
    </cofactor>
</comment>
<dbReference type="PANTHER" id="PTHR42946:SF1">
    <property type="entry name" value="PHOSPHOGLUCOMUTASE (ALPHA-D-GLUCOSE-1,6-BISPHOSPHATE-DEPENDENT)"/>
    <property type="match status" value="1"/>
</dbReference>
<dbReference type="InterPro" id="IPR016066">
    <property type="entry name" value="A-D-PHexomutase_CS"/>
</dbReference>
<dbReference type="Gene3D" id="3.40.120.10">
    <property type="entry name" value="Alpha-D-Glucose-1,6-Bisphosphate, subunit A, domain 3"/>
    <property type="match status" value="3"/>
</dbReference>
<dbReference type="STRING" id="48936.NJ75_02357"/>
<dbReference type="PATRIC" id="fig|48936.3.peg.2369"/>
<comment type="similarity">
    <text evidence="2 7">Belongs to the phosphohexose mutase family.</text>
</comment>
<sequence length="511" mass="53886">MNDLGVEAGVTVAELMASSGVPFGTSGVRGLASSMTDKLCHAYATAFLQYLRQIGEFSTGDRVALAGDLRTSTPRILAACATAVRDCGGEVVFCGLTPTPALAFHAMGNNAGVGMPSIMVTGSHIPADRNGIKFYRPHGEVLKSDEAGIVGQRVKIDPSRFGNDDSLLAPVPLPEVTPVEDEYIARYVRHFGADALSGLTIGVYQHTAVGRDVLVRAVEALGATAVPFGRETVFVPVDTEAIREEDIALAASWAAENKVDAIISTDGDSDRPLVADANGTWLRGDIVGLLCARAVAADVVVTPVSSNTVLELSGAAPKVVRTRIGSPYVIRAMMDAADADTSARVCGYEANGGFLLGSAVDDLAPLPTRDALLPIIAVVMNARERPLAEVVAELPPRFTFSDRVADFPQENSAALIAFLSHGEEDEQLARIARLFGEIAGFPTGIDTTDGYRMSFADGAIIHFRPSGNAPELRCYSEAETEEKARDLNARALAHVLADVVPEAVAFGASHR</sequence>
<evidence type="ECO:0000256" key="4">
    <source>
        <dbReference type="ARBA" id="ARBA00022723"/>
    </source>
</evidence>
<dbReference type="GO" id="GO:0000287">
    <property type="term" value="F:magnesium ion binding"/>
    <property type="evidence" value="ECO:0007669"/>
    <property type="project" value="InterPro"/>
</dbReference>
<dbReference type="GO" id="GO:0006048">
    <property type="term" value="P:UDP-N-acetylglucosamine biosynthetic process"/>
    <property type="evidence" value="ECO:0007669"/>
    <property type="project" value="TreeGrafter"/>
</dbReference>
<evidence type="ECO:0000256" key="3">
    <source>
        <dbReference type="ARBA" id="ARBA00022553"/>
    </source>
</evidence>
<feature type="domain" description="Alpha-D-phosphohexomutase alpha/beta/alpha" evidence="10">
    <location>
        <begin position="181"/>
        <end position="279"/>
    </location>
</feature>
<evidence type="ECO:0000259" key="8">
    <source>
        <dbReference type="Pfam" id="PF00408"/>
    </source>
</evidence>
<dbReference type="InterPro" id="IPR005845">
    <property type="entry name" value="A-D-PHexomutase_a/b/a-II"/>
</dbReference>
<dbReference type="CDD" id="cd03088">
    <property type="entry name" value="ManB"/>
    <property type="match status" value="1"/>
</dbReference>
<evidence type="ECO:0000256" key="2">
    <source>
        <dbReference type="ARBA" id="ARBA00010231"/>
    </source>
</evidence>
<dbReference type="SUPFAM" id="SSF55957">
    <property type="entry name" value="Phosphoglucomutase, C-terminal domain"/>
    <property type="match status" value="1"/>
</dbReference>
<proteinExistence type="inferred from homology"/>
<dbReference type="InterPro" id="IPR050060">
    <property type="entry name" value="Phosphoglucosamine_mutase"/>
</dbReference>
<dbReference type="Gene3D" id="3.30.310.50">
    <property type="entry name" value="Alpha-D-phosphohexomutase, C-terminal domain"/>
    <property type="match status" value="1"/>
</dbReference>
<dbReference type="PROSITE" id="PS00710">
    <property type="entry name" value="PGM_PMM"/>
    <property type="match status" value="1"/>
</dbReference>
<dbReference type="InterPro" id="IPR005844">
    <property type="entry name" value="A-D-PHexomutase_a/b/a-I"/>
</dbReference>
<keyword evidence="6 12" id="KW-0413">Isomerase</keyword>
<keyword evidence="4 7" id="KW-0479">Metal-binding</keyword>
<evidence type="ECO:0000259" key="10">
    <source>
        <dbReference type="Pfam" id="PF02879"/>
    </source>
</evidence>
<feature type="domain" description="Alpha-D-phosphohexomutase alpha/beta/alpha" evidence="11">
    <location>
        <begin position="284"/>
        <end position="398"/>
    </location>
</feature>
<evidence type="ECO:0000259" key="9">
    <source>
        <dbReference type="Pfam" id="PF02878"/>
    </source>
</evidence>
<dbReference type="Proteomes" id="UP000031338">
    <property type="component" value="Unassembled WGS sequence"/>
</dbReference>
<dbReference type="GO" id="GO:0004615">
    <property type="term" value="F:phosphomannomutase activity"/>
    <property type="evidence" value="ECO:0007669"/>
    <property type="project" value="UniProtKB-EC"/>
</dbReference>
<dbReference type="Pfam" id="PF00408">
    <property type="entry name" value="PGM_PMM_IV"/>
    <property type="match status" value="1"/>
</dbReference>